<evidence type="ECO:0000256" key="5">
    <source>
        <dbReference type="HAMAP-Rule" id="MF_00149"/>
    </source>
</evidence>
<dbReference type="SMART" id="SM01340">
    <property type="entry name" value="DNA_mis_repair"/>
    <property type="match status" value="1"/>
</dbReference>
<dbReference type="GO" id="GO:0005524">
    <property type="term" value="F:ATP binding"/>
    <property type="evidence" value="ECO:0007669"/>
    <property type="project" value="InterPro"/>
</dbReference>
<evidence type="ECO:0000256" key="3">
    <source>
        <dbReference type="ARBA" id="ARBA00022763"/>
    </source>
</evidence>
<dbReference type="GO" id="GO:0030983">
    <property type="term" value="F:mismatched DNA binding"/>
    <property type="evidence" value="ECO:0007669"/>
    <property type="project" value="InterPro"/>
</dbReference>
<dbReference type="PROSITE" id="PS00058">
    <property type="entry name" value="DNA_MISMATCH_REPAIR_1"/>
    <property type="match status" value="1"/>
</dbReference>
<keyword evidence="4 5" id="KW-0234">DNA repair</keyword>
<keyword evidence="8" id="KW-0540">Nuclease</keyword>
<comment type="similarity">
    <text evidence="1 5">Belongs to the DNA mismatch repair MutL/HexB family.</text>
</comment>
<dbReference type="GO" id="GO:0004519">
    <property type="term" value="F:endonuclease activity"/>
    <property type="evidence" value="ECO:0007669"/>
    <property type="project" value="UniProtKB-KW"/>
</dbReference>
<dbReference type="NCBIfam" id="TIGR00585">
    <property type="entry name" value="mutl"/>
    <property type="match status" value="1"/>
</dbReference>
<dbReference type="CDD" id="cd00782">
    <property type="entry name" value="MutL_Trans"/>
    <property type="match status" value="1"/>
</dbReference>
<evidence type="ECO:0000259" key="7">
    <source>
        <dbReference type="SMART" id="SM01340"/>
    </source>
</evidence>
<evidence type="ECO:0000256" key="2">
    <source>
        <dbReference type="ARBA" id="ARBA00021975"/>
    </source>
</evidence>
<evidence type="ECO:0000256" key="1">
    <source>
        <dbReference type="ARBA" id="ARBA00006082"/>
    </source>
</evidence>
<dbReference type="InterPro" id="IPR020568">
    <property type="entry name" value="Ribosomal_Su5_D2-typ_SF"/>
</dbReference>
<keyword evidence="3 5" id="KW-0227">DNA damage</keyword>
<dbReference type="SUPFAM" id="SSF55874">
    <property type="entry name" value="ATPase domain of HSP90 chaperone/DNA topoisomerase II/histidine kinase"/>
    <property type="match status" value="1"/>
</dbReference>
<dbReference type="Pfam" id="PF08676">
    <property type="entry name" value="MutL_C"/>
    <property type="match status" value="1"/>
</dbReference>
<accession>A0A7V2AYP1</accession>
<dbReference type="InterPro" id="IPR037198">
    <property type="entry name" value="MutL_C_sf"/>
</dbReference>
<dbReference type="InterPro" id="IPR002099">
    <property type="entry name" value="MutL/Mlh/PMS"/>
</dbReference>
<dbReference type="PANTHER" id="PTHR10073:SF12">
    <property type="entry name" value="DNA MISMATCH REPAIR PROTEIN MLH1"/>
    <property type="match status" value="1"/>
</dbReference>
<comment type="caution">
    <text evidence="8">The sequence shown here is derived from an EMBL/GenBank/DDBJ whole genome shotgun (WGS) entry which is preliminary data.</text>
</comment>
<evidence type="ECO:0000256" key="4">
    <source>
        <dbReference type="ARBA" id="ARBA00023204"/>
    </source>
</evidence>
<dbReference type="SUPFAM" id="SSF118116">
    <property type="entry name" value="DNA mismatch repair protein MutL"/>
    <property type="match status" value="1"/>
</dbReference>
<dbReference type="Gene3D" id="3.30.1540.20">
    <property type="entry name" value="MutL, C-terminal domain, dimerisation subdomain"/>
    <property type="match status" value="1"/>
</dbReference>
<dbReference type="GO" id="GO:0006298">
    <property type="term" value="P:mismatch repair"/>
    <property type="evidence" value="ECO:0007669"/>
    <property type="project" value="UniProtKB-UniRule"/>
</dbReference>
<evidence type="ECO:0000259" key="6">
    <source>
        <dbReference type="SMART" id="SM00853"/>
    </source>
</evidence>
<dbReference type="Gene3D" id="3.30.565.10">
    <property type="entry name" value="Histidine kinase-like ATPase, C-terminal domain"/>
    <property type="match status" value="1"/>
</dbReference>
<dbReference type="Pfam" id="PF01119">
    <property type="entry name" value="DNA_mis_repair"/>
    <property type="match status" value="1"/>
</dbReference>
<dbReference type="Pfam" id="PF13589">
    <property type="entry name" value="HATPase_c_3"/>
    <property type="match status" value="1"/>
</dbReference>
<dbReference type="InterPro" id="IPR036890">
    <property type="entry name" value="HATPase_C_sf"/>
</dbReference>
<dbReference type="InterPro" id="IPR014762">
    <property type="entry name" value="DNA_mismatch_repair_CS"/>
</dbReference>
<sequence length="581" mass="65207">MPESLANKIAAGEVVQRPASVVKELVENSLDAGAREITIVLKDAGKTLVQVIDDGCGMGPVDACRCFERHATSKIRTIEDLTRIRTLGFRGEALASIAAVARVELKTKRRSDPVGFRVQIEGGKQLAAEPCASADGTSVAVRNLFYNVPARRNFLKSSATEFKHVIEIFQVLALSHPEVGFTLIHDDVEIYRLSAETDPSPGERLRRRIGALFGPEYALELIPVDEATSYLTVRGFLGRPELYRRSRGEQFFFVNHRWVRHRYLEHAVSSSYEQLLPEGAHPFFVLFLELDPRHVDVNVHPTKAEVKFDDERGLYGVLRAIVRRALGMAERIPQLEPQAAQPLWVSLAQPLKGASMVPGEIRQGIYDAPAPEPETAQLLPSSIHPEAEGETPEHDTLLWQVHDRYILTQIRSGLLLIDQNAAHERILYERALRSLESGFGLSQQLLFPQTLEFNPADFTLLEELLPELRALGFDLELFSGRTVVVRGVPDGIRPGDERTMLADLLDQYKAQQALRLPSRENLARSMARRNAIRPGARLSEHEMRTLIDQLFLCDMPYASPSGRPTMVRITLEELDRRFGRS</sequence>
<dbReference type="InterPro" id="IPR042120">
    <property type="entry name" value="MutL_C_dimsub"/>
</dbReference>
<gene>
    <name evidence="5 8" type="primary">mutL</name>
    <name evidence="8" type="ORF">ENO59_00915</name>
</gene>
<protein>
    <recommendedName>
        <fullName evidence="2 5">DNA mismatch repair protein MutL</fullName>
    </recommendedName>
</protein>
<dbReference type="PANTHER" id="PTHR10073">
    <property type="entry name" value="DNA MISMATCH REPAIR PROTEIN MLH, PMS, MUTL"/>
    <property type="match status" value="1"/>
</dbReference>
<proteinExistence type="inferred from homology"/>
<dbReference type="HAMAP" id="MF_00149">
    <property type="entry name" value="DNA_mis_repair"/>
    <property type="match status" value="1"/>
</dbReference>
<dbReference type="EMBL" id="DSGB01000001">
    <property type="protein sequence ID" value="HER95073.1"/>
    <property type="molecule type" value="Genomic_DNA"/>
</dbReference>
<dbReference type="InterPro" id="IPR014721">
    <property type="entry name" value="Ribsml_uS5_D2-typ_fold_subgr"/>
</dbReference>
<dbReference type="SUPFAM" id="SSF54211">
    <property type="entry name" value="Ribosomal protein S5 domain 2-like"/>
    <property type="match status" value="1"/>
</dbReference>
<dbReference type="FunFam" id="3.30.565.10:FF:000003">
    <property type="entry name" value="DNA mismatch repair endonuclease MutL"/>
    <property type="match status" value="1"/>
</dbReference>
<dbReference type="GO" id="GO:0016887">
    <property type="term" value="F:ATP hydrolysis activity"/>
    <property type="evidence" value="ECO:0007669"/>
    <property type="project" value="InterPro"/>
</dbReference>
<dbReference type="Gene3D" id="3.30.1370.100">
    <property type="entry name" value="MutL, C-terminal domain, regulatory subdomain"/>
    <property type="match status" value="1"/>
</dbReference>
<dbReference type="GO" id="GO:0140664">
    <property type="term" value="F:ATP-dependent DNA damage sensor activity"/>
    <property type="evidence" value="ECO:0007669"/>
    <property type="project" value="InterPro"/>
</dbReference>
<evidence type="ECO:0000313" key="8">
    <source>
        <dbReference type="EMBL" id="HER95073.1"/>
    </source>
</evidence>
<dbReference type="Gene3D" id="3.30.230.10">
    <property type="match status" value="1"/>
</dbReference>
<name>A0A7V2AYP1_RHOMR</name>
<feature type="domain" description="DNA mismatch repair protein S5" evidence="7">
    <location>
        <begin position="209"/>
        <end position="327"/>
    </location>
</feature>
<dbReference type="InterPro" id="IPR038973">
    <property type="entry name" value="MutL/Mlh/Pms-like"/>
</dbReference>
<dbReference type="GO" id="GO:0032300">
    <property type="term" value="C:mismatch repair complex"/>
    <property type="evidence" value="ECO:0007669"/>
    <property type="project" value="InterPro"/>
</dbReference>
<feature type="domain" description="MutL C-terminal dimerisation" evidence="6">
    <location>
        <begin position="397"/>
        <end position="538"/>
    </location>
</feature>
<organism evidence="8">
    <name type="scientific">Rhodothermus marinus</name>
    <name type="common">Rhodothermus obamensis</name>
    <dbReference type="NCBI Taxonomy" id="29549"/>
    <lineage>
        <taxon>Bacteria</taxon>
        <taxon>Pseudomonadati</taxon>
        <taxon>Rhodothermota</taxon>
        <taxon>Rhodothermia</taxon>
        <taxon>Rhodothermales</taxon>
        <taxon>Rhodothermaceae</taxon>
        <taxon>Rhodothermus</taxon>
    </lineage>
</organism>
<keyword evidence="8" id="KW-0255">Endonuclease</keyword>
<reference evidence="8" key="1">
    <citation type="journal article" date="2020" name="mSystems">
        <title>Genome- and Community-Level Interaction Insights into Carbon Utilization and Element Cycling Functions of Hydrothermarchaeota in Hydrothermal Sediment.</title>
        <authorList>
            <person name="Zhou Z."/>
            <person name="Liu Y."/>
            <person name="Xu W."/>
            <person name="Pan J."/>
            <person name="Luo Z.H."/>
            <person name="Li M."/>
        </authorList>
    </citation>
    <scope>NUCLEOTIDE SEQUENCE [LARGE SCALE GENOMIC DNA]</scope>
    <source>
        <strain evidence="8">SpSt-143</strain>
    </source>
</reference>
<dbReference type="InterPro" id="IPR013507">
    <property type="entry name" value="DNA_mismatch_S5_2-like"/>
</dbReference>
<dbReference type="SMART" id="SM00853">
    <property type="entry name" value="MutL_C"/>
    <property type="match status" value="1"/>
</dbReference>
<dbReference type="InterPro" id="IPR020667">
    <property type="entry name" value="DNA_mismatch_repair_MutL"/>
</dbReference>
<dbReference type="AlphaFoldDB" id="A0A7V2AYP1"/>
<dbReference type="CDD" id="cd16926">
    <property type="entry name" value="HATPase_MutL-MLH-PMS-like"/>
    <property type="match status" value="1"/>
</dbReference>
<dbReference type="InterPro" id="IPR014790">
    <property type="entry name" value="MutL_C"/>
</dbReference>
<keyword evidence="8" id="KW-0378">Hydrolase</keyword>
<comment type="function">
    <text evidence="5">This protein is involved in the repair of mismatches in DNA. It is required for dam-dependent methyl-directed DNA mismatch repair. May act as a 'molecular matchmaker', a protein that promotes the formation of a stable complex between two or more DNA-binding proteins in an ATP-dependent manner without itself being part of a final effector complex.</text>
</comment>
<dbReference type="InterPro" id="IPR042121">
    <property type="entry name" value="MutL_C_regsub"/>
</dbReference>